<reference evidence="9 10" key="1">
    <citation type="submission" date="2016-10" db="EMBL/GenBank/DDBJ databases">
        <authorList>
            <person name="de Groot N.N."/>
        </authorList>
    </citation>
    <scope>NUCLEOTIDE SEQUENCE [LARGE SCALE GENOMIC DNA]</scope>
    <source>
        <strain evidence="9 10">A52C2</strain>
    </source>
</reference>
<feature type="transmembrane region" description="Helical" evidence="7">
    <location>
        <begin position="134"/>
        <end position="162"/>
    </location>
</feature>
<dbReference type="AlphaFoldDB" id="A0A1H9E5F7"/>
<comment type="similarity">
    <text evidence="7">Belongs to the binding-protein-dependent transport system permease family.</text>
</comment>
<dbReference type="InterPro" id="IPR000515">
    <property type="entry name" value="MetI-like"/>
</dbReference>
<evidence type="ECO:0000256" key="4">
    <source>
        <dbReference type="ARBA" id="ARBA00022692"/>
    </source>
</evidence>
<keyword evidence="2 7" id="KW-0813">Transport</keyword>
<evidence type="ECO:0000259" key="8">
    <source>
        <dbReference type="PROSITE" id="PS50928"/>
    </source>
</evidence>
<dbReference type="Proteomes" id="UP000199647">
    <property type="component" value="Unassembled WGS sequence"/>
</dbReference>
<keyword evidence="4 7" id="KW-0812">Transmembrane</keyword>
<evidence type="ECO:0000313" key="10">
    <source>
        <dbReference type="Proteomes" id="UP000199647"/>
    </source>
</evidence>
<evidence type="ECO:0000256" key="6">
    <source>
        <dbReference type="ARBA" id="ARBA00023136"/>
    </source>
</evidence>
<comment type="subcellular location">
    <subcellularLocation>
        <location evidence="1 7">Cell membrane</location>
        <topology evidence="1 7">Multi-pass membrane protein</topology>
    </subcellularLocation>
</comment>
<dbReference type="PROSITE" id="PS50928">
    <property type="entry name" value="ABC_TM1"/>
    <property type="match status" value="1"/>
</dbReference>
<evidence type="ECO:0000256" key="2">
    <source>
        <dbReference type="ARBA" id="ARBA00022448"/>
    </source>
</evidence>
<sequence>MWFYAARRIVLTIPIALGVTIICFALVYIAPGDPIASLLPPNATASDIALLKHSYGLDRPIPIQYLIWLGHALTGNLGRSIQNSQPVAGEVLRALSNTLLIAILAVLVAFSIALVLGMLAAYRVGSWVDRLATGISVLGISVPSFWLGVVLVILFAVKLHWLPATGMGTSGSESFSLFEWKQAKFAILPVVTMALTPLSIIMRTTRSSLAEVLGQDFVQTLRAKGLGEIAIMRHAIWNAMPQILAMLGLQLGYLLGGSILIETIFTWPGTGYLLNKAILTRDIPLLQGAILILAMAFVAINLVVDLLQTVVDPRIKRA</sequence>
<feature type="transmembrane region" description="Helical" evidence="7">
    <location>
        <begin position="99"/>
        <end position="122"/>
    </location>
</feature>
<dbReference type="STRING" id="1855383.SAMN05216548_10373"/>
<evidence type="ECO:0000256" key="1">
    <source>
        <dbReference type="ARBA" id="ARBA00004651"/>
    </source>
</evidence>
<dbReference type="GO" id="GO:0071916">
    <property type="term" value="F:dipeptide transmembrane transporter activity"/>
    <property type="evidence" value="ECO:0007669"/>
    <property type="project" value="TreeGrafter"/>
</dbReference>
<dbReference type="EMBL" id="FOFG01000003">
    <property type="protein sequence ID" value="SEQ20970.1"/>
    <property type="molecule type" value="Genomic_DNA"/>
</dbReference>
<dbReference type="Gene3D" id="1.10.3720.10">
    <property type="entry name" value="MetI-like"/>
    <property type="match status" value="1"/>
</dbReference>
<dbReference type="PANTHER" id="PTHR43163:SF6">
    <property type="entry name" value="DIPEPTIDE TRANSPORT SYSTEM PERMEASE PROTEIN DPPB-RELATED"/>
    <property type="match status" value="1"/>
</dbReference>
<feature type="transmembrane region" description="Helical" evidence="7">
    <location>
        <begin position="182"/>
        <end position="201"/>
    </location>
</feature>
<name>A0A1H9E5F7_9HYPH</name>
<dbReference type="Pfam" id="PF00528">
    <property type="entry name" value="BPD_transp_1"/>
    <property type="match status" value="1"/>
</dbReference>
<keyword evidence="5 7" id="KW-1133">Transmembrane helix</keyword>
<dbReference type="InterPro" id="IPR045621">
    <property type="entry name" value="BPD_transp_1_N"/>
</dbReference>
<dbReference type="GO" id="GO:0005886">
    <property type="term" value="C:plasma membrane"/>
    <property type="evidence" value="ECO:0007669"/>
    <property type="project" value="UniProtKB-SubCell"/>
</dbReference>
<organism evidence="9 10">
    <name type="scientific">Faunimonas pinastri</name>
    <dbReference type="NCBI Taxonomy" id="1855383"/>
    <lineage>
        <taxon>Bacteria</taxon>
        <taxon>Pseudomonadati</taxon>
        <taxon>Pseudomonadota</taxon>
        <taxon>Alphaproteobacteria</taxon>
        <taxon>Hyphomicrobiales</taxon>
        <taxon>Afifellaceae</taxon>
        <taxon>Faunimonas</taxon>
    </lineage>
</organism>
<keyword evidence="3" id="KW-1003">Cell membrane</keyword>
<dbReference type="RefSeq" id="WP_092495697.1">
    <property type="nucleotide sequence ID" value="NZ_FOFG01000003.1"/>
</dbReference>
<accession>A0A1H9E5F7</accession>
<evidence type="ECO:0000256" key="7">
    <source>
        <dbReference type="RuleBase" id="RU363032"/>
    </source>
</evidence>
<dbReference type="OrthoDB" id="9807402at2"/>
<proteinExistence type="inferred from homology"/>
<feature type="domain" description="ABC transmembrane type-1" evidence="8">
    <location>
        <begin position="95"/>
        <end position="308"/>
    </location>
</feature>
<dbReference type="SUPFAM" id="SSF161098">
    <property type="entry name" value="MetI-like"/>
    <property type="match status" value="1"/>
</dbReference>
<dbReference type="Pfam" id="PF19300">
    <property type="entry name" value="BPD_transp_1_N"/>
    <property type="match status" value="1"/>
</dbReference>
<keyword evidence="10" id="KW-1185">Reference proteome</keyword>
<feature type="transmembrane region" description="Helical" evidence="7">
    <location>
        <begin position="285"/>
        <end position="307"/>
    </location>
</feature>
<feature type="transmembrane region" description="Helical" evidence="7">
    <location>
        <begin position="9"/>
        <end position="30"/>
    </location>
</feature>
<dbReference type="PANTHER" id="PTHR43163">
    <property type="entry name" value="DIPEPTIDE TRANSPORT SYSTEM PERMEASE PROTEIN DPPB-RELATED"/>
    <property type="match status" value="1"/>
</dbReference>
<evidence type="ECO:0000256" key="3">
    <source>
        <dbReference type="ARBA" id="ARBA00022475"/>
    </source>
</evidence>
<protein>
    <submittedName>
        <fullName evidence="9">Peptide/nickel transport system permease protein</fullName>
    </submittedName>
</protein>
<keyword evidence="6 7" id="KW-0472">Membrane</keyword>
<feature type="transmembrane region" description="Helical" evidence="7">
    <location>
        <begin position="243"/>
        <end position="265"/>
    </location>
</feature>
<gene>
    <name evidence="9" type="ORF">SAMN05216548_10373</name>
</gene>
<dbReference type="InterPro" id="IPR035906">
    <property type="entry name" value="MetI-like_sf"/>
</dbReference>
<evidence type="ECO:0000256" key="5">
    <source>
        <dbReference type="ARBA" id="ARBA00022989"/>
    </source>
</evidence>
<evidence type="ECO:0000313" key="9">
    <source>
        <dbReference type="EMBL" id="SEQ20970.1"/>
    </source>
</evidence>
<dbReference type="CDD" id="cd06261">
    <property type="entry name" value="TM_PBP2"/>
    <property type="match status" value="1"/>
</dbReference>